<feature type="transmembrane region" description="Helical" evidence="1">
    <location>
        <begin position="64"/>
        <end position="82"/>
    </location>
</feature>
<dbReference type="EMBL" id="MPJZ01000029">
    <property type="protein sequence ID" value="OLU46535.1"/>
    <property type="molecule type" value="Genomic_DNA"/>
</dbReference>
<dbReference type="OrthoDB" id="9794653at2"/>
<dbReference type="PATRIC" id="fig|1702221.3.peg.1023"/>
<dbReference type="GeneID" id="78477829"/>
<dbReference type="Proteomes" id="UP000186758">
    <property type="component" value="Unassembled WGS sequence"/>
</dbReference>
<reference evidence="2 4" key="1">
    <citation type="journal article" date="2016" name="Gut Pathog.">
        <title>Whole genome sequencing of "Faecalibaculum rodentium" ALO17, isolated from C57BL/6J laboratory mouse feces.</title>
        <authorList>
            <person name="Lim S."/>
            <person name="Chang D.H."/>
            <person name="Ahn S."/>
            <person name="Kim B.C."/>
        </authorList>
    </citation>
    <scope>NUCLEOTIDE SEQUENCE [LARGE SCALE GENOMIC DNA]</scope>
    <source>
        <strain evidence="2 4">Alo17</strain>
    </source>
</reference>
<keyword evidence="4" id="KW-1185">Reference proteome</keyword>
<evidence type="ECO:0000313" key="3">
    <source>
        <dbReference type="EMBL" id="OLU46535.1"/>
    </source>
</evidence>
<dbReference type="InterPro" id="IPR004316">
    <property type="entry name" value="SWEET_rpt"/>
</dbReference>
<reference evidence="3 5" key="2">
    <citation type="submission" date="2016-11" db="EMBL/GenBank/DDBJ databases">
        <title>Description of two novel members of the family Erysipelotrichaceae: Ileibacterium lipovorans gen. nov., sp. nov. and Dubosiella newyorkensis, gen. nov., sp. nov.</title>
        <authorList>
            <person name="Cox L.M."/>
            <person name="Sohn J."/>
            <person name="Tyrrell K.L."/>
            <person name="Citron D.M."/>
            <person name="Lawson P.A."/>
            <person name="Patel N.B."/>
            <person name="Iizumi T."/>
            <person name="Perez-Perez G.I."/>
            <person name="Goldstein E.J."/>
            <person name="Blaser M.J."/>
        </authorList>
    </citation>
    <scope>NUCLEOTIDE SEQUENCE [LARGE SCALE GENOMIC DNA]</scope>
    <source>
        <strain evidence="3 5">NYU-BL-K8</strain>
    </source>
</reference>
<dbReference type="EMBL" id="CP011391">
    <property type="protein sequence ID" value="AMK54194.1"/>
    <property type="molecule type" value="Genomic_DNA"/>
</dbReference>
<feature type="transmembrane region" description="Helical" evidence="1">
    <location>
        <begin position="9"/>
        <end position="27"/>
    </location>
</feature>
<proteinExistence type="predicted"/>
<sequence>MTDKQIQKLGWIASGMSILMYVSYIAQIINNLQGHKGSWVQPAVATVNCTLWTIYALKSTPKQKAIAAANIPGIFLAAATMITSF</sequence>
<dbReference type="Gene3D" id="1.20.1280.290">
    <property type="match status" value="1"/>
</dbReference>
<evidence type="ECO:0000313" key="4">
    <source>
        <dbReference type="Proteomes" id="UP000069771"/>
    </source>
</evidence>
<evidence type="ECO:0000256" key="1">
    <source>
        <dbReference type="SAM" id="Phobius"/>
    </source>
</evidence>
<keyword evidence="1" id="KW-0472">Membrane</keyword>
<accession>A0A140DU67</accession>
<keyword evidence="1" id="KW-1133">Transmembrane helix</keyword>
<dbReference type="KEGG" id="fro:AALO17_10600"/>
<dbReference type="AlphaFoldDB" id="A0A140DU67"/>
<feature type="transmembrane region" description="Helical" evidence="1">
    <location>
        <begin position="39"/>
        <end position="57"/>
    </location>
</feature>
<dbReference type="STRING" id="1702221.AALO17_10600"/>
<dbReference type="RefSeq" id="WP_067556234.1">
    <property type="nucleotide sequence ID" value="NZ_CAJTBG010000020.1"/>
</dbReference>
<keyword evidence="1" id="KW-0812">Transmembrane</keyword>
<gene>
    <name evidence="2" type="ORF">AALO17_10600</name>
    <name evidence="3" type="ORF">BO223_02125</name>
</gene>
<evidence type="ECO:0000313" key="2">
    <source>
        <dbReference type="EMBL" id="AMK54194.1"/>
    </source>
</evidence>
<dbReference type="Proteomes" id="UP000069771">
    <property type="component" value="Chromosome"/>
</dbReference>
<organism evidence="2 4">
    <name type="scientific">Faecalibaculum rodentium</name>
    <dbReference type="NCBI Taxonomy" id="1702221"/>
    <lineage>
        <taxon>Bacteria</taxon>
        <taxon>Bacillati</taxon>
        <taxon>Bacillota</taxon>
        <taxon>Erysipelotrichia</taxon>
        <taxon>Erysipelotrichales</taxon>
        <taxon>Erysipelotrichaceae</taxon>
        <taxon>Faecalibaculum</taxon>
    </lineage>
</organism>
<name>A0A140DU67_9FIRM</name>
<dbReference type="GO" id="GO:0016020">
    <property type="term" value="C:membrane"/>
    <property type="evidence" value="ECO:0007669"/>
    <property type="project" value="InterPro"/>
</dbReference>
<evidence type="ECO:0000313" key="5">
    <source>
        <dbReference type="Proteomes" id="UP000186758"/>
    </source>
</evidence>
<protein>
    <submittedName>
        <fullName evidence="2">Membrane protein</fullName>
    </submittedName>
</protein>
<dbReference type="Pfam" id="PF03083">
    <property type="entry name" value="MtN3_slv"/>
    <property type="match status" value="1"/>
</dbReference>